<keyword evidence="6 8" id="KW-0472">Membrane</keyword>
<feature type="transmembrane region" description="Helical" evidence="8">
    <location>
        <begin position="84"/>
        <end position="104"/>
    </location>
</feature>
<dbReference type="EMBL" id="HG934468">
    <property type="protein sequence ID" value="CDN31519.1"/>
    <property type="molecule type" value="Genomic_DNA"/>
</dbReference>
<gene>
    <name evidence="10" type="ORF">BN938_1432</name>
</gene>
<dbReference type="eggNOG" id="COG1216">
    <property type="taxonomic scope" value="Bacteria"/>
</dbReference>
<dbReference type="Gene3D" id="3.90.550.10">
    <property type="entry name" value="Spore Coat Polysaccharide Biosynthesis Protein SpsA, Chain A"/>
    <property type="match status" value="1"/>
</dbReference>
<reference evidence="10 11" key="1">
    <citation type="journal article" date="2015" name="Genome Announc.">
        <title>Complete Genome Sequence of the Novel Leech Symbiont Mucinivorans hirudinis M3T.</title>
        <authorList>
            <person name="Nelson M.C."/>
            <person name="Bomar L."/>
            <person name="Graf J."/>
        </authorList>
    </citation>
    <scope>NUCLEOTIDE SEQUENCE [LARGE SCALE GENOMIC DNA]</scope>
    <source>
        <strain evidence="11">M3</strain>
    </source>
</reference>
<evidence type="ECO:0000256" key="4">
    <source>
        <dbReference type="ARBA" id="ARBA00022692"/>
    </source>
</evidence>
<sequence>MKYVRTVKSLLENQNFLLVLWLVVVLWGVLTKYAVGDYTNYEQYKQLFENFTNSKPLYEDRNHYGIIFAFLIAPFAWLPDWLGMALWVVAGAALLFYAVQALPLEQKYRSLILLIVLNELYRNAIYQQFNIAATALVILPFVFIEWGRESKSAVSMLVGAGVKIYGIAALAFLPFARNKYRFVATLVIVAAVLFALPMVFTDNNYVIGQYRAWLADIVQQNKQNMFAEYQNISLLGLVRKVTGVASYSDLWIVGGGAIMLLVSYLRVKAYRSVNFRLLVLASLLIAIPLFSTGSENVSYIIAIVGVGVWWGATTMGHSRLAWAMLCFAVAASASNLLLPSGFYADVFRQYALKAIPFTIVWLRVIYELYFATFTSDEQAGVGSARRSEVTLTGCDIDVVLPCYNPAAGWAEAVATNYEKLRRAAPDHNFNLIVSNDGSHRNFTTAETDTLKKLVEGVQIVDCKINMGKGAAVRRGVMEAVSPLVIYTDIDFPYQTECMVRMIRELESGECDIMMSKRNESYYKELSPLRRLLSWGSQTLNRKLLGMRYADAQGGLKGFNKVGREIFLQTTIDRFLFDTEFIYKASQRKDIQIRQIEVNLRNEIEMPAMALRVIRAEFVNFLKILFGQLR</sequence>
<evidence type="ECO:0000256" key="1">
    <source>
        <dbReference type="ARBA" id="ARBA00004651"/>
    </source>
</evidence>
<feature type="transmembrane region" description="Helical" evidence="8">
    <location>
        <begin position="182"/>
        <end position="200"/>
    </location>
</feature>
<feature type="transmembrane region" description="Helical" evidence="8">
    <location>
        <begin position="125"/>
        <end position="144"/>
    </location>
</feature>
<keyword evidence="11" id="KW-1185">Reference proteome</keyword>
<dbReference type="Pfam" id="PF09594">
    <property type="entry name" value="GT87"/>
    <property type="match status" value="1"/>
</dbReference>
<evidence type="ECO:0000256" key="2">
    <source>
        <dbReference type="ARBA" id="ARBA00022475"/>
    </source>
</evidence>
<dbReference type="PANTHER" id="PTHR10859">
    <property type="entry name" value="GLYCOSYL TRANSFERASE"/>
    <property type="match status" value="1"/>
</dbReference>
<dbReference type="GO" id="GO:0006487">
    <property type="term" value="P:protein N-linked glycosylation"/>
    <property type="evidence" value="ECO:0007669"/>
    <property type="project" value="TreeGrafter"/>
</dbReference>
<keyword evidence="5 8" id="KW-1133">Transmembrane helix</keyword>
<dbReference type="SUPFAM" id="SSF53448">
    <property type="entry name" value="Nucleotide-diphospho-sugar transferases"/>
    <property type="match status" value="1"/>
</dbReference>
<evidence type="ECO:0000259" key="9">
    <source>
        <dbReference type="Pfam" id="PF00535"/>
    </source>
</evidence>
<dbReference type="InterPro" id="IPR029044">
    <property type="entry name" value="Nucleotide-diphossugar_trans"/>
</dbReference>
<evidence type="ECO:0000256" key="3">
    <source>
        <dbReference type="ARBA" id="ARBA00022679"/>
    </source>
</evidence>
<feature type="transmembrane region" description="Helical" evidence="8">
    <location>
        <begin position="250"/>
        <end position="267"/>
    </location>
</feature>
<evidence type="ECO:0000256" key="6">
    <source>
        <dbReference type="ARBA" id="ARBA00023136"/>
    </source>
</evidence>
<dbReference type="HOGENOM" id="CLU_432563_0_0_10"/>
<organism evidence="10 11">
    <name type="scientific">Mucinivorans hirudinis</name>
    <dbReference type="NCBI Taxonomy" id="1433126"/>
    <lineage>
        <taxon>Bacteria</taxon>
        <taxon>Pseudomonadati</taxon>
        <taxon>Bacteroidota</taxon>
        <taxon>Bacteroidia</taxon>
        <taxon>Bacteroidales</taxon>
        <taxon>Rikenellaceae</taxon>
        <taxon>Mucinivorans</taxon>
    </lineage>
</organism>
<dbReference type="PATRIC" id="fig|1433126.3.peg.1417"/>
<feature type="transmembrane region" description="Helical" evidence="8">
    <location>
        <begin position="16"/>
        <end position="35"/>
    </location>
</feature>
<dbReference type="Proteomes" id="UP000027616">
    <property type="component" value="Chromosome I"/>
</dbReference>
<evidence type="ECO:0000313" key="11">
    <source>
        <dbReference type="Proteomes" id="UP000027616"/>
    </source>
</evidence>
<dbReference type="InterPro" id="IPR001173">
    <property type="entry name" value="Glyco_trans_2-like"/>
</dbReference>
<dbReference type="CDD" id="cd04179">
    <property type="entry name" value="DPM_DPG-synthase_like"/>
    <property type="match status" value="1"/>
</dbReference>
<proteinExistence type="inferred from homology"/>
<keyword evidence="2" id="KW-1003">Cell membrane</keyword>
<evidence type="ECO:0000256" key="5">
    <source>
        <dbReference type="ARBA" id="ARBA00022989"/>
    </source>
</evidence>
<protein>
    <recommendedName>
        <fullName evidence="9">Glycosyltransferase 2-like domain-containing protein</fullName>
    </recommendedName>
</protein>
<accession>A0A060RD53</accession>
<dbReference type="OrthoDB" id="1070018at2"/>
<dbReference type="PANTHER" id="PTHR10859:SF91">
    <property type="entry name" value="DOLICHYL-PHOSPHATE BETA-GLUCOSYLTRANSFERASE"/>
    <property type="match status" value="1"/>
</dbReference>
<evidence type="ECO:0000313" key="10">
    <source>
        <dbReference type="EMBL" id="CDN31519.1"/>
    </source>
</evidence>
<comment type="subcellular location">
    <subcellularLocation>
        <location evidence="1">Cell membrane</location>
        <topology evidence="1">Multi-pass membrane protein</topology>
    </subcellularLocation>
</comment>
<dbReference type="GO" id="GO:0016758">
    <property type="term" value="F:hexosyltransferase activity"/>
    <property type="evidence" value="ECO:0007669"/>
    <property type="project" value="InterPro"/>
</dbReference>
<name>A0A060RD53_9BACT</name>
<dbReference type="KEGG" id="rbc:BN938_1432"/>
<keyword evidence="3" id="KW-0808">Transferase</keyword>
<feature type="transmembrane region" description="Helical" evidence="8">
    <location>
        <begin position="297"/>
        <end position="313"/>
    </location>
</feature>
<feature type="domain" description="Glycosyltransferase 2-like" evidence="9">
    <location>
        <begin position="398"/>
        <end position="558"/>
    </location>
</feature>
<keyword evidence="4 8" id="KW-0812">Transmembrane</keyword>
<dbReference type="Pfam" id="PF00535">
    <property type="entry name" value="Glycos_transf_2"/>
    <property type="match status" value="1"/>
</dbReference>
<comment type="similarity">
    <text evidence="7">Belongs to the glycosyltransferase 87 family.</text>
</comment>
<evidence type="ECO:0000256" key="8">
    <source>
        <dbReference type="SAM" id="Phobius"/>
    </source>
</evidence>
<dbReference type="AlphaFoldDB" id="A0A060RD53"/>
<feature type="transmembrane region" description="Helical" evidence="8">
    <location>
        <begin position="156"/>
        <end position="175"/>
    </location>
</feature>
<dbReference type="GO" id="GO:0005886">
    <property type="term" value="C:plasma membrane"/>
    <property type="evidence" value="ECO:0007669"/>
    <property type="project" value="UniProtKB-SubCell"/>
</dbReference>
<feature type="transmembrane region" description="Helical" evidence="8">
    <location>
        <begin position="274"/>
        <end position="291"/>
    </location>
</feature>
<dbReference type="InterPro" id="IPR018584">
    <property type="entry name" value="GT87"/>
</dbReference>
<dbReference type="STRING" id="1433126.BN938_1432"/>
<evidence type="ECO:0000256" key="7">
    <source>
        <dbReference type="ARBA" id="ARBA00024033"/>
    </source>
</evidence>
<feature type="transmembrane region" description="Helical" evidence="8">
    <location>
        <begin position="320"/>
        <end position="338"/>
    </location>
</feature>